<dbReference type="Proteomes" id="UP000320160">
    <property type="component" value="Unassembled WGS sequence"/>
</dbReference>
<dbReference type="RefSeq" id="WP_143775889.1">
    <property type="nucleotide sequence ID" value="NZ_VKKU01000001.1"/>
</dbReference>
<evidence type="ECO:0000313" key="1">
    <source>
        <dbReference type="EMBL" id="TSB04974.1"/>
    </source>
</evidence>
<dbReference type="PROSITE" id="PS51257">
    <property type="entry name" value="PROKAR_LIPOPROTEIN"/>
    <property type="match status" value="1"/>
</dbReference>
<dbReference type="EMBL" id="VKKU01000001">
    <property type="protein sequence ID" value="TSB04974.1"/>
    <property type="molecule type" value="Genomic_DNA"/>
</dbReference>
<dbReference type="AlphaFoldDB" id="A0A553WK01"/>
<organism evidence="1 2">
    <name type="scientific">Sphingorhabdus contaminans</name>
    <dbReference type="NCBI Taxonomy" id="1343899"/>
    <lineage>
        <taxon>Bacteria</taxon>
        <taxon>Pseudomonadati</taxon>
        <taxon>Pseudomonadota</taxon>
        <taxon>Alphaproteobacteria</taxon>
        <taxon>Sphingomonadales</taxon>
        <taxon>Sphingomonadaceae</taxon>
        <taxon>Sphingorhabdus</taxon>
    </lineage>
</organism>
<evidence type="ECO:0000313" key="2">
    <source>
        <dbReference type="Proteomes" id="UP000320160"/>
    </source>
</evidence>
<gene>
    <name evidence="1" type="ORF">FOM92_06175</name>
</gene>
<proteinExistence type="predicted"/>
<protein>
    <submittedName>
        <fullName evidence="1">Uncharacterized protein</fullName>
    </submittedName>
</protein>
<keyword evidence="2" id="KW-1185">Reference proteome</keyword>
<reference evidence="1 2" key="1">
    <citation type="submission" date="2019-07" db="EMBL/GenBank/DDBJ databases">
        <authorList>
            <person name="Park M."/>
        </authorList>
    </citation>
    <scope>NUCLEOTIDE SEQUENCE [LARGE SCALE GENOMIC DNA]</scope>
    <source>
        <strain evidence="1 2">KCTC32445</strain>
    </source>
</reference>
<sequence length="189" mass="21387">MKVGSPIITIVLLLSGCSDFNPKADIEPYGIGFQKASFSDGSTIFLGKQLLRKREKLVIHYRQDGSPICVDRAGLHFNPSMRISERLPWRGDELLITETGNVTYEEFQKGSYRADTSYDPTQYLQLRDRSGKLVVELEDFFRSKKPPEYSDKIAGYVGISFFRCDELKLLATGGRVSLQSIGFAVKFER</sequence>
<accession>A0A553WK01</accession>
<name>A0A553WK01_9SPHN</name>
<comment type="caution">
    <text evidence="1">The sequence shown here is derived from an EMBL/GenBank/DDBJ whole genome shotgun (WGS) entry which is preliminary data.</text>
</comment>